<dbReference type="PROSITE" id="PS51141">
    <property type="entry name" value="ZF_SBP"/>
    <property type="match status" value="1"/>
</dbReference>
<evidence type="ECO:0000256" key="8">
    <source>
        <dbReference type="ARBA" id="ARBA00023242"/>
    </source>
</evidence>
<evidence type="ECO:0000313" key="12">
    <source>
        <dbReference type="Proteomes" id="UP001327560"/>
    </source>
</evidence>
<dbReference type="InterPro" id="IPR004333">
    <property type="entry name" value="SBP_dom"/>
</dbReference>
<dbReference type="InterPro" id="IPR044817">
    <property type="entry name" value="SBP-like"/>
</dbReference>
<evidence type="ECO:0000256" key="3">
    <source>
        <dbReference type="ARBA" id="ARBA00022771"/>
    </source>
</evidence>
<reference evidence="11 12" key="1">
    <citation type="submission" date="2023-10" db="EMBL/GenBank/DDBJ databases">
        <title>Chromosome-scale genome assembly provides insights into flower coloration mechanisms of Canna indica.</title>
        <authorList>
            <person name="Li C."/>
        </authorList>
    </citation>
    <scope>NUCLEOTIDE SEQUENCE [LARGE SCALE GENOMIC DNA]</scope>
    <source>
        <tissue evidence="11">Flower</tissue>
    </source>
</reference>
<dbReference type="AlphaFoldDB" id="A0AAQ3Q315"/>
<feature type="domain" description="SBP-type" evidence="10">
    <location>
        <begin position="172"/>
        <end position="249"/>
    </location>
</feature>
<comment type="subcellular location">
    <subcellularLocation>
        <location evidence="1">Nucleus</location>
    </subcellularLocation>
</comment>
<dbReference type="GO" id="GO:0005634">
    <property type="term" value="C:nucleus"/>
    <property type="evidence" value="ECO:0007669"/>
    <property type="project" value="UniProtKB-SubCell"/>
</dbReference>
<dbReference type="PANTHER" id="PTHR31251">
    <property type="entry name" value="SQUAMOSA PROMOTER-BINDING-LIKE PROTEIN 4"/>
    <property type="match status" value="1"/>
</dbReference>
<dbReference type="SUPFAM" id="SSF103612">
    <property type="entry name" value="SBT domain"/>
    <property type="match status" value="1"/>
</dbReference>
<evidence type="ECO:0000313" key="11">
    <source>
        <dbReference type="EMBL" id="WOK94389.1"/>
    </source>
</evidence>
<keyword evidence="12" id="KW-1185">Reference proteome</keyword>
<organism evidence="11 12">
    <name type="scientific">Canna indica</name>
    <name type="common">Indian-shot</name>
    <dbReference type="NCBI Taxonomy" id="4628"/>
    <lineage>
        <taxon>Eukaryota</taxon>
        <taxon>Viridiplantae</taxon>
        <taxon>Streptophyta</taxon>
        <taxon>Embryophyta</taxon>
        <taxon>Tracheophyta</taxon>
        <taxon>Spermatophyta</taxon>
        <taxon>Magnoliopsida</taxon>
        <taxon>Liliopsida</taxon>
        <taxon>Zingiberales</taxon>
        <taxon>Cannaceae</taxon>
        <taxon>Canna</taxon>
    </lineage>
</organism>
<keyword evidence="8" id="KW-0539">Nucleus</keyword>
<keyword evidence="6" id="KW-0238">DNA-binding</keyword>
<evidence type="ECO:0000256" key="1">
    <source>
        <dbReference type="ARBA" id="ARBA00004123"/>
    </source>
</evidence>
<dbReference type="FunFam" id="4.10.1100.10:FF:000001">
    <property type="entry name" value="Squamosa promoter-binding-like protein 14"/>
    <property type="match status" value="1"/>
</dbReference>
<evidence type="ECO:0000256" key="2">
    <source>
        <dbReference type="ARBA" id="ARBA00022723"/>
    </source>
</evidence>
<evidence type="ECO:0000256" key="9">
    <source>
        <dbReference type="PROSITE-ProRule" id="PRU00470"/>
    </source>
</evidence>
<keyword evidence="3 9" id="KW-0863">Zinc-finger</keyword>
<protein>
    <submittedName>
        <fullName evidence="11">Squamosa promoter-binding-like protein 12 isoform X2</fullName>
    </submittedName>
</protein>
<keyword evidence="4" id="KW-0862">Zinc</keyword>
<dbReference type="GO" id="GO:0003677">
    <property type="term" value="F:DNA binding"/>
    <property type="evidence" value="ECO:0007669"/>
    <property type="project" value="UniProtKB-KW"/>
</dbReference>
<gene>
    <name evidence="11" type="ORF">Cni_G03091</name>
</gene>
<name>A0AAQ3Q315_9LILI</name>
<keyword evidence="2" id="KW-0479">Metal-binding</keyword>
<evidence type="ECO:0000259" key="10">
    <source>
        <dbReference type="PROSITE" id="PS51141"/>
    </source>
</evidence>
<accession>A0AAQ3Q315</accession>
<dbReference type="Gene3D" id="4.10.1100.10">
    <property type="entry name" value="Transcription factor, SBP-box domain"/>
    <property type="match status" value="1"/>
</dbReference>
<evidence type="ECO:0000256" key="6">
    <source>
        <dbReference type="ARBA" id="ARBA00023125"/>
    </source>
</evidence>
<evidence type="ECO:0000256" key="4">
    <source>
        <dbReference type="ARBA" id="ARBA00022833"/>
    </source>
</evidence>
<dbReference type="Pfam" id="PF03110">
    <property type="entry name" value="SBP"/>
    <property type="match status" value="1"/>
</dbReference>
<evidence type="ECO:0000256" key="5">
    <source>
        <dbReference type="ARBA" id="ARBA00023015"/>
    </source>
</evidence>
<dbReference type="InterPro" id="IPR036893">
    <property type="entry name" value="SBP_sf"/>
</dbReference>
<proteinExistence type="predicted"/>
<keyword evidence="7" id="KW-0804">Transcription</keyword>
<dbReference type="PANTHER" id="PTHR31251:SF74">
    <property type="entry name" value="SQUAMOSA PROMOTER-BINDING-LIKE PROTEIN 2"/>
    <property type="match status" value="1"/>
</dbReference>
<evidence type="ECO:0000256" key="7">
    <source>
        <dbReference type="ARBA" id="ARBA00023163"/>
    </source>
</evidence>
<dbReference type="EMBL" id="CP136890">
    <property type="protein sequence ID" value="WOK94389.1"/>
    <property type="molecule type" value="Genomic_DNA"/>
</dbReference>
<dbReference type="GO" id="GO:0008270">
    <property type="term" value="F:zinc ion binding"/>
    <property type="evidence" value="ECO:0007669"/>
    <property type="project" value="UniProtKB-KW"/>
</dbReference>
<dbReference type="Proteomes" id="UP001327560">
    <property type="component" value="Chromosome 1"/>
</dbReference>
<sequence>MDWTSKTHLQWDWETLVLFNGEEAKTSKPEEPKSKIGSAIGITTGSACSTGVVVCSSSEVANFSFKNSISAAVGSSSKAMKSTPEIDFISAEEFLNNLNNNRNLDRVDNFEISPTLVSAEVAKEPVIGLKLGRTYFEDPYVEKDSKSSPSSFITPSNTSVKKSRVYQQTILSTYCQVEGCNIDLTTAKDYHRKHRVCESHSKSPKVVVAGQERRFCQQCSRFHSLSEFDQKKRSCRRRLYDHNARRRKPQLETISFSSSKLPPPFYDNKQQAKLELDQAPFSQMSTRASSIWNDVSGGFKLTQTDRSWMKSSQVGGTNGQLHFPSNGHSVSVSTVSHDMGMLLPLKSSGAEVLNHGLEASIAFNLDGARDLRRVLSLLSTDSHIPMDMGHASNVQFVYTNNNVSSHPAIHSLNTTKGHLQVGQPNNGLFQESPLLKTSFGMSLFDSTHLG</sequence>
<keyword evidence="5" id="KW-0805">Transcription regulation</keyword>